<keyword evidence="3" id="KW-1185">Reference proteome</keyword>
<keyword evidence="1" id="KW-1133">Transmembrane helix</keyword>
<proteinExistence type="predicted"/>
<protein>
    <submittedName>
        <fullName evidence="2">FixH family protein</fullName>
    </submittedName>
</protein>
<dbReference type="EMBL" id="CP146069">
    <property type="protein sequence ID" value="WWR46377.1"/>
    <property type="molecule type" value="Genomic_DNA"/>
</dbReference>
<keyword evidence="1" id="KW-0472">Membrane</keyword>
<reference evidence="2 3" key="1">
    <citation type="submission" date="2023-10" db="EMBL/GenBank/DDBJ databases">
        <title>Roseovarius strain S88 nov., isolated from a marine algae.</title>
        <authorList>
            <person name="Lee M.W."/>
            <person name="Lee J.K."/>
            <person name="Kim J.M."/>
            <person name="Choi D.G."/>
            <person name="Baek J.H."/>
            <person name="Bayburt H."/>
            <person name="Jung J.J."/>
            <person name="Han D.M."/>
            <person name="Jeon C.O."/>
        </authorList>
    </citation>
    <scope>NUCLEOTIDE SEQUENCE [LARGE SCALE GENOMIC DNA]</scope>
    <source>
        <strain evidence="2 3">S88</strain>
    </source>
</reference>
<gene>
    <name evidence="2" type="ORF">RZ517_16650</name>
</gene>
<dbReference type="InterPro" id="IPR008620">
    <property type="entry name" value="FixH"/>
</dbReference>
<dbReference type="RefSeq" id="WP_338549239.1">
    <property type="nucleotide sequence ID" value="NZ_CP146069.1"/>
</dbReference>
<feature type="transmembrane region" description="Helical" evidence="1">
    <location>
        <begin position="12"/>
        <end position="34"/>
    </location>
</feature>
<name>A0ABZ2HEU0_9RHOB</name>
<dbReference type="Proteomes" id="UP001364156">
    <property type="component" value="Chromosome"/>
</dbReference>
<keyword evidence="1" id="KW-0812">Transmembrane</keyword>
<sequence length="151" mass="16885">MTERRITGMHVFFGFLGAFGVIIAVNFTLAYSAVKTFPGVEVKNSYIASQTFDDRRAAQQKLGWKVEATHAQGQLRLSIRDDNGRPVKAAQIHATVGRATHVREDSQPEFRFDGVSYVAPLELSDGNWNVRMRALSADGTEFQQRVVLIKE</sequence>
<accession>A0ABZ2HEU0</accession>
<dbReference type="InterPro" id="IPR018037">
    <property type="entry name" value="FixH_proteobacterial"/>
</dbReference>
<evidence type="ECO:0000313" key="2">
    <source>
        <dbReference type="EMBL" id="WWR46377.1"/>
    </source>
</evidence>
<dbReference type="Pfam" id="PF05751">
    <property type="entry name" value="FixH"/>
    <property type="match status" value="1"/>
</dbReference>
<organism evidence="2 3">
    <name type="scientific">Roseovarius phycicola</name>
    <dbReference type="NCBI Taxonomy" id="3080976"/>
    <lineage>
        <taxon>Bacteria</taxon>
        <taxon>Pseudomonadati</taxon>
        <taxon>Pseudomonadota</taxon>
        <taxon>Alphaproteobacteria</taxon>
        <taxon>Rhodobacterales</taxon>
        <taxon>Roseobacteraceae</taxon>
        <taxon>Roseovarius</taxon>
    </lineage>
</organism>
<evidence type="ECO:0000256" key="1">
    <source>
        <dbReference type="SAM" id="Phobius"/>
    </source>
</evidence>
<dbReference type="PIRSF" id="PIRSF011386">
    <property type="entry name" value="FixH"/>
    <property type="match status" value="1"/>
</dbReference>
<evidence type="ECO:0000313" key="3">
    <source>
        <dbReference type="Proteomes" id="UP001364156"/>
    </source>
</evidence>